<dbReference type="InterPro" id="IPR039497">
    <property type="entry name" value="CC144C-like_CC_dom"/>
</dbReference>
<dbReference type="Proteomes" id="UP000005225">
    <property type="component" value="Unassembled WGS sequence"/>
</dbReference>
<dbReference type="EMBL" id="AAQR03136088">
    <property type="status" value="NOT_ANNOTATED_CDS"/>
    <property type="molecule type" value="Genomic_DNA"/>
</dbReference>
<keyword evidence="1 2" id="KW-0175">Coiled coil</keyword>
<dbReference type="GeneTree" id="ENSGT00940000162459"/>
<proteinExistence type="predicted"/>
<feature type="coiled-coil region" evidence="2">
    <location>
        <begin position="495"/>
        <end position="589"/>
    </location>
</feature>
<protein>
    <recommendedName>
        <fullName evidence="8">CCDC144C-like coiled-coil domain-containing protein</fullName>
    </recommendedName>
</protein>
<organism evidence="6 7">
    <name type="scientific">Otolemur garnettii</name>
    <name type="common">Small-eared galago</name>
    <name type="synonym">Garnett's greater bushbaby</name>
    <dbReference type="NCBI Taxonomy" id="30611"/>
    <lineage>
        <taxon>Eukaryota</taxon>
        <taxon>Metazoa</taxon>
        <taxon>Chordata</taxon>
        <taxon>Craniata</taxon>
        <taxon>Vertebrata</taxon>
        <taxon>Euteleostomi</taxon>
        <taxon>Mammalia</taxon>
        <taxon>Eutheria</taxon>
        <taxon>Euarchontoglires</taxon>
        <taxon>Primates</taxon>
        <taxon>Strepsirrhini</taxon>
        <taxon>Lorisiformes</taxon>
        <taxon>Galagidae</taxon>
        <taxon>Otolemur</taxon>
    </lineage>
</organism>
<reference evidence="6" key="3">
    <citation type="submission" date="2025-09" db="UniProtKB">
        <authorList>
            <consortium name="Ensembl"/>
        </authorList>
    </citation>
    <scope>IDENTIFICATION</scope>
</reference>
<evidence type="ECO:0000259" key="4">
    <source>
        <dbReference type="Pfam" id="PF12001"/>
    </source>
</evidence>
<dbReference type="InterPro" id="IPR040118">
    <property type="entry name" value="C144A/B/C"/>
</dbReference>
<evidence type="ECO:0000256" key="3">
    <source>
        <dbReference type="SAM" id="MobiDB-lite"/>
    </source>
</evidence>
<evidence type="ECO:0000313" key="7">
    <source>
        <dbReference type="Proteomes" id="UP000005225"/>
    </source>
</evidence>
<feature type="region of interest" description="Disordered" evidence="3">
    <location>
        <begin position="141"/>
        <end position="167"/>
    </location>
</feature>
<dbReference type="InterPro" id="IPR021885">
    <property type="entry name" value="DUF3496"/>
</dbReference>
<dbReference type="Pfam" id="PF14915">
    <property type="entry name" value="CCDC144C"/>
    <property type="match status" value="1"/>
</dbReference>
<keyword evidence="7" id="KW-1185">Reference proteome</keyword>
<evidence type="ECO:0000256" key="2">
    <source>
        <dbReference type="SAM" id="Coils"/>
    </source>
</evidence>
<dbReference type="AlphaFoldDB" id="H0Y0J0"/>
<dbReference type="EMBL" id="AAQR03136086">
    <property type="status" value="NOT_ANNOTATED_CDS"/>
    <property type="molecule type" value="Genomic_DNA"/>
</dbReference>
<reference evidence="6" key="2">
    <citation type="submission" date="2025-08" db="UniProtKB">
        <authorList>
            <consortium name="Ensembl"/>
        </authorList>
    </citation>
    <scope>IDENTIFICATION</scope>
</reference>
<evidence type="ECO:0000256" key="1">
    <source>
        <dbReference type="ARBA" id="ARBA00023054"/>
    </source>
</evidence>
<dbReference type="EMBL" id="AAQR03136085">
    <property type="status" value="NOT_ANNOTATED_CDS"/>
    <property type="molecule type" value="Genomic_DNA"/>
</dbReference>
<dbReference type="Pfam" id="PF12001">
    <property type="entry name" value="DUF3496"/>
    <property type="match status" value="1"/>
</dbReference>
<feature type="coiled-coil region" evidence="2">
    <location>
        <begin position="322"/>
        <end position="349"/>
    </location>
</feature>
<evidence type="ECO:0000313" key="6">
    <source>
        <dbReference type="Ensembl" id="ENSOGAP00000021883.1"/>
    </source>
</evidence>
<feature type="coiled-coil region" evidence="2">
    <location>
        <begin position="722"/>
        <end position="780"/>
    </location>
</feature>
<sequence length="893" mass="104081">SQEPDVKDCDTENVSIHWELSCMQTYAETWVQGGKLEEENGSEFNICEQYRGTWPEEEPLHDHSRGRANLTGIPSTLTSHILDCEEKDASGASACVVVPTVPKQIEPHLQHVFPCHSCSVSPECACQSSSQLSLSENKSFFENDNKPDTDNVFNTDEENFYSDTGNKKARESEVVTVEMKDGQEFNKQMIRNMKNPLCDKGNAKNYENVRPKCENVSSSPHSNRTSKVSLKEKLQQDVQKFKNEVSMLQAEFLAVEKEKIQLKNEVEEERKKQKSNEIKVSGILYDGGSDDSDNEPINTNLLEKQNEAKKKKFTSKEEEEKRRNFSILCEQIREELRRKEEECRKEVEMKQQPLFYFQELIRDIRTVLQKQNDTQRKLYGEHNSRLFQFQTILSKERNLKDFIKFHLSKYIHGQEKEKYLLHKNSMLQEEISKLRIEIATMKNQKQENEKKYLKDLEIAKEKNDDLAMSLKLNVDKLIKARSQYAGQFYVLEAENTILNHKLEEETHSKERLEREVASSCSRLSAVTRDLDESETSKRHLELALKRVRDEWFYSKGKMDLNVSNLIEESEILSQKLSNVESKIGSLETELHDTTADLIEKTLFVEGLYRELIQKYCQMNKMEQPYENEESKLNQCISKRESLEESLCQPLRESMLLCQQLDAAHSKADHKDLAVMNIQDQFQETVINLPTESEEQILLLGGKLQKLIKTFTYLKEIIYHCERDNAERETNELTEALETSSLQHHHVGAMNQVPPQELLSMETIQTRCLELQNINQKLKEAVVYLKNHMERNMIDCGQLEQYKWEIEARARQTIGEKLKEVILFLQTQAASQELRKDHVASVKSQLEVQIKDLESVLSKMTMSQDFSNIELEKYKIFCQVEIESKNFLSYKYNR</sequence>
<feature type="coiled-coil region" evidence="2">
    <location>
        <begin position="424"/>
        <end position="462"/>
    </location>
</feature>
<dbReference type="PANTHER" id="PTHR22245:SF3">
    <property type="entry name" value="COILED-COIL DOMAIN-CONTAINING PROTEIN 144A-RELATED"/>
    <property type="match status" value="1"/>
</dbReference>
<name>H0Y0J0_OTOGA</name>
<dbReference type="PANTHER" id="PTHR22245">
    <property type="entry name" value="COILED-COIL DOMAIN-CONTAINING PROTEIN 144A-RELATED"/>
    <property type="match status" value="1"/>
</dbReference>
<evidence type="ECO:0008006" key="8">
    <source>
        <dbReference type="Google" id="ProtNLM"/>
    </source>
</evidence>
<dbReference type="Ensembl" id="ENSOGAT00000032320.1">
    <property type="protein sequence ID" value="ENSOGAP00000021883.1"/>
    <property type="gene ID" value="ENSOGAG00000026701.1"/>
</dbReference>
<accession>H0Y0J0</accession>
<evidence type="ECO:0000259" key="5">
    <source>
        <dbReference type="Pfam" id="PF14915"/>
    </source>
</evidence>
<feature type="domain" description="DUF3496" evidence="4">
    <location>
        <begin position="842"/>
        <end position="892"/>
    </location>
</feature>
<feature type="coiled-coil region" evidence="2">
    <location>
        <begin position="231"/>
        <end position="277"/>
    </location>
</feature>
<reference evidence="7" key="1">
    <citation type="submission" date="2011-03" db="EMBL/GenBank/DDBJ databases">
        <title>Version 3 of the genome sequence of Otolemur garnettii (Bushbaby).</title>
        <authorList>
            <consortium name="The Broad Institute Genome Sequencing Platform"/>
            <person name="Di Palma F."/>
            <person name="Johnson J."/>
            <person name="Lander E.S."/>
            <person name="Lindblad-Toh K."/>
            <person name="Jaffe D.B."/>
            <person name="Gnerre S."/>
            <person name="MacCallum I."/>
            <person name="Przybylski D."/>
            <person name="Ribeiro F.J."/>
            <person name="Burton J.N."/>
            <person name="Walker B.J."/>
            <person name="Sharpe T."/>
            <person name="Hall G."/>
        </authorList>
    </citation>
    <scope>NUCLEOTIDE SEQUENCE [LARGE SCALE GENOMIC DNA]</scope>
</reference>
<feature type="domain" description="CCDC144C-like coiled-coil" evidence="5">
    <location>
        <begin position="313"/>
        <end position="786"/>
    </location>
</feature>
<dbReference type="EMBL" id="AAQR03136087">
    <property type="status" value="NOT_ANNOTATED_CDS"/>
    <property type="molecule type" value="Genomic_DNA"/>
</dbReference>